<feature type="compositionally biased region" description="Polar residues" evidence="1">
    <location>
        <begin position="18"/>
        <end position="28"/>
    </location>
</feature>
<dbReference type="Pfam" id="PF12333">
    <property type="entry name" value="Ipi1_N"/>
    <property type="match status" value="1"/>
</dbReference>
<dbReference type="GeneID" id="121120405"/>
<organism evidence="3">
    <name type="scientific">Lepeophtheirus salmonis</name>
    <name type="common">Salmon louse</name>
    <name type="synonym">Caligus salmonis</name>
    <dbReference type="NCBI Taxonomy" id="72036"/>
    <lineage>
        <taxon>Eukaryota</taxon>
        <taxon>Metazoa</taxon>
        <taxon>Ecdysozoa</taxon>
        <taxon>Arthropoda</taxon>
        <taxon>Crustacea</taxon>
        <taxon>Multicrustacea</taxon>
        <taxon>Hexanauplia</taxon>
        <taxon>Copepoda</taxon>
        <taxon>Siphonostomatoida</taxon>
        <taxon>Caligidae</taxon>
        <taxon>Lepeophtheirus</taxon>
    </lineage>
</organism>
<evidence type="ECO:0000256" key="1">
    <source>
        <dbReference type="SAM" id="MobiDB-lite"/>
    </source>
</evidence>
<dbReference type="EMBL" id="HACA01024154">
    <property type="protein sequence ID" value="CDW41515.1"/>
    <property type="molecule type" value="Transcribed_RNA"/>
</dbReference>
<dbReference type="InterPro" id="IPR016024">
    <property type="entry name" value="ARM-type_fold"/>
</dbReference>
<dbReference type="RefSeq" id="XP_040571206.1">
    <property type="nucleotide sequence ID" value="XM_040715272.2"/>
</dbReference>
<evidence type="ECO:0000259" key="2">
    <source>
        <dbReference type="Pfam" id="PF12333"/>
    </source>
</evidence>
<dbReference type="AlphaFoldDB" id="A0A0K2UTY9"/>
<feature type="region of interest" description="Disordered" evidence="1">
    <location>
        <begin position="1"/>
        <end position="39"/>
    </location>
</feature>
<dbReference type="KEGG" id="lsm:121120405"/>
<name>A0A0K2UTY9_LEPSM</name>
<sequence length="627" mass="71267">MVKKAGTKRKKAERAKTQLKNSQKTPLSKNKKQSFKLPKGLNELDTRVNAKSLVLPSQLQNEDTSGPSTSRNLPLKHYLIKLKHYSRSTRLDGLKGIKEILSNYPESIIENLSVLMYKVCPLLSDTEENVGKETSRLLLTIVTSVDSESLRPFYSILSAHLCCALSHIDQDVQMIGLRGLDEYIQAIPEFIQISYKQLLPGLLNQISVGKEGIRRLSNKVDCGKVTLLQWRTEVLERLHSLFQLILKEVELKSGNNTFRSFNSKTIAFNDNDPFICQHIDLMLMDESIPIDWLDDDGLNVVKKSSESFSFLEFFQTLMPLLFETWKEASLFSGKRKLNKSNEDHSTLHPSNGPVFTVVVDIIQVMISILRVEMDADVFMKFQKGCEKSVCAFLLKGYPYRFASTSMKNKIVDRSSISINLKFSCIYIDVVNVPMIEVISNILDYSLSICDTRERETDDIYNRLLKSLCNLIFQKNLFPACVEKLDNLLQKSLSSRPRDGQLILLMSSLSSLDSCRDSSITIKNWINNLPLLLVEASKNRDSIISVIHKLQKQGNSLLLKAFSSQMNIVLEMLKASQTTNKINETLQVLIIICYRLQTKYPALIDLMEKADDFTKSLHTNLDPSISVR</sequence>
<feature type="compositionally biased region" description="Basic residues" evidence="1">
    <location>
        <begin position="1"/>
        <end position="13"/>
    </location>
</feature>
<reference evidence="3" key="1">
    <citation type="submission" date="2014-05" db="EMBL/GenBank/DDBJ databases">
        <authorList>
            <person name="Chronopoulou M."/>
        </authorList>
    </citation>
    <scope>NUCLEOTIDE SEQUENCE</scope>
    <source>
        <tissue evidence="3">Whole organism</tissue>
    </source>
</reference>
<dbReference type="SUPFAM" id="SSF48371">
    <property type="entry name" value="ARM repeat"/>
    <property type="match status" value="1"/>
</dbReference>
<proteinExistence type="predicted"/>
<dbReference type="InterPro" id="IPR024679">
    <property type="entry name" value="Ipi1_N"/>
</dbReference>
<dbReference type="OrthoDB" id="361362at2759"/>
<accession>A0A0K2UTY9</accession>
<protein>
    <recommendedName>
        <fullName evidence="2">Pre-rRNA-processing protein Ipi1 N-terminal domain-containing protein</fullName>
    </recommendedName>
</protein>
<dbReference type="InterPro" id="IPR011989">
    <property type="entry name" value="ARM-like"/>
</dbReference>
<evidence type="ECO:0000313" key="3">
    <source>
        <dbReference type="EMBL" id="CDW41515.1"/>
    </source>
</evidence>
<feature type="domain" description="Pre-rRNA-processing protein Ipi1 N-terminal" evidence="2">
    <location>
        <begin position="149"/>
        <end position="241"/>
    </location>
</feature>
<dbReference type="Gene3D" id="1.25.10.10">
    <property type="entry name" value="Leucine-rich Repeat Variant"/>
    <property type="match status" value="1"/>
</dbReference>